<evidence type="ECO:0000313" key="4">
    <source>
        <dbReference type="Proteomes" id="UP001056535"/>
    </source>
</evidence>
<proteinExistence type="predicted"/>
<dbReference type="RefSeq" id="WP_252621259.1">
    <property type="nucleotide sequence ID" value="NZ_CP099490.1"/>
</dbReference>
<reference evidence="3" key="1">
    <citation type="submission" date="2022-06" db="EMBL/GenBank/DDBJ databases">
        <title>Ornithinimicrobium JY.X270.</title>
        <authorList>
            <person name="Huang Y."/>
        </authorList>
    </citation>
    <scope>NUCLEOTIDE SEQUENCE</scope>
    <source>
        <strain evidence="3">JY.X270</strain>
    </source>
</reference>
<dbReference type="NCBIfam" id="TIGR03618">
    <property type="entry name" value="Rv1155_F420"/>
    <property type="match status" value="1"/>
</dbReference>
<dbReference type="PANTHER" id="PTHR35176:SF6">
    <property type="entry name" value="HEME OXYGENASE HI_0854-RELATED"/>
    <property type="match status" value="1"/>
</dbReference>
<organism evidence="3 4">
    <name type="scientific">Ornithinimicrobium cryptoxanthini</name>
    <dbReference type="NCBI Taxonomy" id="2934161"/>
    <lineage>
        <taxon>Bacteria</taxon>
        <taxon>Bacillati</taxon>
        <taxon>Actinomycetota</taxon>
        <taxon>Actinomycetes</taxon>
        <taxon>Micrococcales</taxon>
        <taxon>Ornithinimicrobiaceae</taxon>
        <taxon>Ornithinimicrobium</taxon>
    </lineage>
</organism>
<keyword evidence="4" id="KW-1185">Reference proteome</keyword>
<evidence type="ECO:0000256" key="1">
    <source>
        <dbReference type="ARBA" id="ARBA00023002"/>
    </source>
</evidence>
<sequence>MTVIPDKHRRLFEAPNFGSLGTIRPDDTVQVSPMWFELDGDTLRFTHTTKRAKYRNLRHNPSMSLAVMDPDAPIHYAEARGRLIEVIPDPTGSFYDHLHRRYGGDGMIPPDAPDRVILVMSIEKVTGQ</sequence>
<dbReference type="EMBL" id="CP099490">
    <property type="protein sequence ID" value="USQ76555.1"/>
    <property type="molecule type" value="Genomic_DNA"/>
</dbReference>
<dbReference type="InterPro" id="IPR012349">
    <property type="entry name" value="Split_barrel_FMN-bd"/>
</dbReference>
<dbReference type="InterPro" id="IPR052019">
    <property type="entry name" value="F420H2_bilvrd_red/Heme_oxyg"/>
</dbReference>
<dbReference type="InterPro" id="IPR011576">
    <property type="entry name" value="Pyridox_Oxase_N"/>
</dbReference>
<evidence type="ECO:0000313" key="3">
    <source>
        <dbReference type="EMBL" id="USQ76555.1"/>
    </source>
</evidence>
<dbReference type="Gene3D" id="2.30.110.10">
    <property type="entry name" value="Electron Transport, Fmn-binding Protein, Chain A"/>
    <property type="match status" value="1"/>
</dbReference>
<gene>
    <name evidence="3" type="ORF">NF557_01070</name>
</gene>
<dbReference type="InterPro" id="IPR019920">
    <property type="entry name" value="F420-binding_dom_put"/>
</dbReference>
<dbReference type="Pfam" id="PF01243">
    <property type="entry name" value="PNPOx_N"/>
    <property type="match status" value="1"/>
</dbReference>
<evidence type="ECO:0000259" key="2">
    <source>
        <dbReference type="Pfam" id="PF01243"/>
    </source>
</evidence>
<protein>
    <submittedName>
        <fullName evidence="3">PPOX class F420-dependent oxidoreductase</fullName>
    </submittedName>
</protein>
<keyword evidence="1" id="KW-0560">Oxidoreductase</keyword>
<accession>A0ABY4YIE0</accession>
<feature type="domain" description="Pyridoxamine 5'-phosphate oxidase N-terminal" evidence="2">
    <location>
        <begin position="4"/>
        <end position="126"/>
    </location>
</feature>
<dbReference type="SUPFAM" id="SSF50475">
    <property type="entry name" value="FMN-binding split barrel"/>
    <property type="match status" value="1"/>
</dbReference>
<dbReference type="PANTHER" id="PTHR35176">
    <property type="entry name" value="HEME OXYGENASE HI_0854-RELATED"/>
    <property type="match status" value="1"/>
</dbReference>
<dbReference type="Proteomes" id="UP001056535">
    <property type="component" value="Chromosome"/>
</dbReference>
<name>A0ABY4YIE0_9MICO</name>